<evidence type="ECO:0000313" key="3">
    <source>
        <dbReference type="Proteomes" id="UP001056201"/>
    </source>
</evidence>
<gene>
    <name evidence="2" type="ORF">MW290_24340</name>
</gene>
<dbReference type="InterPro" id="IPR036457">
    <property type="entry name" value="PPM-type-like_dom_sf"/>
</dbReference>
<protein>
    <submittedName>
        <fullName evidence="2">Protein phosphatase 2C domain-containing protein</fullName>
    </submittedName>
</protein>
<dbReference type="RefSeq" id="WP_250196930.1">
    <property type="nucleotide sequence ID" value="NZ_CP097636.1"/>
</dbReference>
<dbReference type="SMART" id="SM00331">
    <property type="entry name" value="PP2C_SIG"/>
    <property type="match status" value="1"/>
</dbReference>
<evidence type="ECO:0000313" key="2">
    <source>
        <dbReference type="EMBL" id="URI08710.1"/>
    </source>
</evidence>
<dbReference type="EMBL" id="CP097636">
    <property type="protein sequence ID" value="URI08710.1"/>
    <property type="molecule type" value="Genomic_DNA"/>
</dbReference>
<name>A0ABY4S7S9_AQUTE</name>
<dbReference type="CDD" id="cd00143">
    <property type="entry name" value="PP2Cc"/>
    <property type="match status" value="1"/>
</dbReference>
<organism evidence="2 3">
    <name type="scientific">Aquincola tertiaricarbonis</name>
    <dbReference type="NCBI Taxonomy" id="391953"/>
    <lineage>
        <taxon>Bacteria</taxon>
        <taxon>Pseudomonadati</taxon>
        <taxon>Pseudomonadota</taxon>
        <taxon>Betaproteobacteria</taxon>
        <taxon>Burkholderiales</taxon>
        <taxon>Sphaerotilaceae</taxon>
        <taxon>Aquincola</taxon>
    </lineage>
</organism>
<proteinExistence type="predicted"/>
<dbReference type="SUPFAM" id="SSF81606">
    <property type="entry name" value="PP2C-like"/>
    <property type="match status" value="1"/>
</dbReference>
<dbReference type="PROSITE" id="PS51746">
    <property type="entry name" value="PPM_2"/>
    <property type="match status" value="1"/>
</dbReference>
<sequence>MSSAFPASAPSPTAAAGHRLTAATGIHRGDRAYQQDQVELLTHARVPGYALAVLADGMGGKSGGRKAADQVLLTARQLFDRFVPGSDDAAETLKQLVQEAHLMIKLTAITAEEEPHSTVAAFLVGADRSCHLVHAGDSRIYHFRGPHMVSRTIDHSFVQRLIDEGRLAEDEANSHPQSNLLTGCLGTQQDPPLTLKSIERLEVGDSLLACSDGLWHYFTPQELGTIVDALPPREAAEMLINKARQRARGGGDNLSLALLRIDPMPRGAGVPASAAR</sequence>
<evidence type="ECO:0000259" key="1">
    <source>
        <dbReference type="PROSITE" id="PS51746"/>
    </source>
</evidence>
<dbReference type="Proteomes" id="UP001056201">
    <property type="component" value="Chromosome 2"/>
</dbReference>
<dbReference type="InterPro" id="IPR001932">
    <property type="entry name" value="PPM-type_phosphatase-like_dom"/>
</dbReference>
<dbReference type="SMART" id="SM00332">
    <property type="entry name" value="PP2Cc"/>
    <property type="match status" value="1"/>
</dbReference>
<dbReference type="Pfam" id="PF13672">
    <property type="entry name" value="PP2C_2"/>
    <property type="match status" value="1"/>
</dbReference>
<keyword evidence="3" id="KW-1185">Reference proteome</keyword>
<reference evidence="2" key="1">
    <citation type="submission" date="2022-05" db="EMBL/GenBank/DDBJ databases">
        <title>An RpoN-dependent PEP-CTERM gene is involved in floc formation of an Aquincola tertiaricarbonis strain.</title>
        <authorList>
            <person name="Qiu D."/>
            <person name="Xia M."/>
        </authorList>
    </citation>
    <scope>NUCLEOTIDE SEQUENCE</scope>
    <source>
        <strain evidence="2">RN12</strain>
    </source>
</reference>
<accession>A0ABY4S7S9</accession>
<feature type="domain" description="PPM-type phosphatase" evidence="1">
    <location>
        <begin position="20"/>
        <end position="261"/>
    </location>
</feature>
<dbReference type="Gene3D" id="3.60.40.10">
    <property type="entry name" value="PPM-type phosphatase domain"/>
    <property type="match status" value="1"/>
</dbReference>